<keyword evidence="3" id="KW-0862">Zinc</keyword>
<evidence type="ECO:0000256" key="1">
    <source>
        <dbReference type="ARBA" id="ARBA00022723"/>
    </source>
</evidence>
<protein>
    <recommendedName>
        <fullName evidence="6">MYND-type domain-containing protein</fullName>
    </recommendedName>
</protein>
<evidence type="ECO:0000256" key="5">
    <source>
        <dbReference type="SAM" id="SignalP"/>
    </source>
</evidence>
<feature type="non-terminal residue" evidence="7">
    <location>
        <position position="1"/>
    </location>
</feature>
<proteinExistence type="predicted"/>
<accession>A0AAD7HGA7</accession>
<evidence type="ECO:0000256" key="3">
    <source>
        <dbReference type="ARBA" id="ARBA00022833"/>
    </source>
</evidence>
<sequence length="247" mass="27631">MPHPRGYAWIGEALGAGLLVAIVTCAAKCKPPAREHLEYLLEKLLPGALVYHSILTHLDKALSDVDSLKCGAIHGKQKFRCCSGCLQVYYCSNACQASDWKVGGHRNACVGLRKLDSDEYEDLPSNARDRSFLRALLHHDYTTMKADVLCQQLLFRSRPQSDNFYTVFSYVEGHVTFKVQAGQHESINTMWPGYIRRASGSAGKMVLHLIFSGTEAGAQLRMIPLRSPNSKLYQEMRALGKEIESRR</sequence>
<dbReference type="Pfam" id="PF01753">
    <property type="entry name" value="zf-MYND"/>
    <property type="match status" value="1"/>
</dbReference>
<dbReference type="PROSITE" id="PS50865">
    <property type="entry name" value="ZF_MYND_2"/>
    <property type="match status" value="1"/>
</dbReference>
<gene>
    <name evidence="7" type="ORF">B0H16DRAFT_1607441</name>
</gene>
<organism evidence="7 8">
    <name type="scientific">Mycena metata</name>
    <dbReference type="NCBI Taxonomy" id="1033252"/>
    <lineage>
        <taxon>Eukaryota</taxon>
        <taxon>Fungi</taxon>
        <taxon>Dikarya</taxon>
        <taxon>Basidiomycota</taxon>
        <taxon>Agaricomycotina</taxon>
        <taxon>Agaricomycetes</taxon>
        <taxon>Agaricomycetidae</taxon>
        <taxon>Agaricales</taxon>
        <taxon>Marasmiineae</taxon>
        <taxon>Mycenaceae</taxon>
        <taxon>Mycena</taxon>
    </lineage>
</organism>
<evidence type="ECO:0000259" key="6">
    <source>
        <dbReference type="PROSITE" id="PS50865"/>
    </source>
</evidence>
<dbReference type="Gene3D" id="6.10.140.2220">
    <property type="match status" value="1"/>
</dbReference>
<feature type="chain" id="PRO_5042252715" description="MYND-type domain-containing protein" evidence="5">
    <location>
        <begin position="28"/>
        <end position="247"/>
    </location>
</feature>
<dbReference type="Proteomes" id="UP001215598">
    <property type="component" value="Unassembled WGS sequence"/>
</dbReference>
<evidence type="ECO:0000313" key="7">
    <source>
        <dbReference type="EMBL" id="KAJ7719134.1"/>
    </source>
</evidence>
<comment type="caution">
    <text evidence="7">The sequence shown here is derived from an EMBL/GenBank/DDBJ whole genome shotgun (WGS) entry which is preliminary data.</text>
</comment>
<evidence type="ECO:0000256" key="2">
    <source>
        <dbReference type="ARBA" id="ARBA00022771"/>
    </source>
</evidence>
<keyword evidence="8" id="KW-1185">Reference proteome</keyword>
<keyword evidence="2 4" id="KW-0863">Zinc-finger</keyword>
<keyword evidence="5" id="KW-0732">Signal</keyword>
<reference evidence="7" key="1">
    <citation type="submission" date="2023-03" db="EMBL/GenBank/DDBJ databases">
        <title>Massive genome expansion in bonnet fungi (Mycena s.s.) driven by repeated elements and novel gene families across ecological guilds.</title>
        <authorList>
            <consortium name="Lawrence Berkeley National Laboratory"/>
            <person name="Harder C.B."/>
            <person name="Miyauchi S."/>
            <person name="Viragh M."/>
            <person name="Kuo A."/>
            <person name="Thoen E."/>
            <person name="Andreopoulos B."/>
            <person name="Lu D."/>
            <person name="Skrede I."/>
            <person name="Drula E."/>
            <person name="Henrissat B."/>
            <person name="Morin E."/>
            <person name="Kohler A."/>
            <person name="Barry K."/>
            <person name="LaButti K."/>
            <person name="Morin E."/>
            <person name="Salamov A."/>
            <person name="Lipzen A."/>
            <person name="Mereny Z."/>
            <person name="Hegedus B."/>
            <person name="Baldrian P."/>
            <person name="Stursova M."/>
            <person name="Weitz H."/>
            <person name="Taylor A."/>
            <person name="Grigoriev I.V."/>
            <person name="Nagy L.G."/>
            <person name="Martin F."/>
            <person name="Kauserud H."/>
        </authorList>
    </citation>
    <scope>NUCLEOTIDE SEQUENCE</scope>
    <source>
        <strain evidence="7">CBHHK182m</strain>
    </source>
</reference>
<name>A0AAD7HGA7_9AGAR</name>
<evidence type="ECO:0000256" key="4">
    <source>
        <dbReference type="PROSITE-ProRule" id="PRU00134"/>
    </source>
</evidence>
<dbReference type="GO" id="GO:0008270">
    <property type="term" value="F:zinc ion binding"/>
    <property type="evidence" value="ECO:0007669"/>
    <property type="project" value="UniProtKB-KW"/>
</dbReference>
<dbReference type="InterPro" id="IPR002893">
    <property type="entry name" value="Znf_MYND"/>
</dbReference>
<dbReference type="EMBL" id="JARKIB010000256">
    <property type="protein sequence ID" value="KAJ7719134.1"/>
    <property type="molecule type" value="Genomic_DNA"/>
</dbReference>
<feature type="domain" description="MYND-type" evidence="6">
    <location>
        <begin position="67"/>
        <end position="109"/>
    </location>
</feature>
<dbReference type="AlphaFoldDB" id="A0AAD7HGA7"/>
<feature type="signal peptide" evidence="5">
    <location>
        <begin position="1"/>
        <end position="27"/>
    </location>
</feature>
<evidence type="ECO:0000313" key="8">
    <source>
        <dbReference type="Proteomes" id="UP001215598"/>
    </source>
</evidence>
<dbReference type="SUPFAM" id="SSF144232">
    <property type="entry name" value="HIT/MYND zinc finger-like"/>
    <property type="match status" value="1"/>
</dbReference>
<keyword evidence="1" id="KW-0479">Metal-binding</keyword>